<evidence type="ECO:0000313" key="3">
    <source>
        <dbReference type="Proteomes" id="UP001605036"/>
    </source>
</evidence>
<organism evidence="2 3">
    <name type="scientific">Riccia fluitans</name>
    <dbReference type="NCBI Taxonomy" id="41844"/>
    <lineage>
        <taxon>Eukaryota</taxon>
        <taxon>Viridiplantae</taxon>
        <taxon>Streptophyta</taxon>
        <taxon>Embryophyta</taxon>
        <taxon>Marchantiophyta</taxon>
        <taxon>Marchantiopsida</taxon>
        <taxon>Marchantiidae</taxon>
        <taxon>Marchantiales</taxon>
        <taxon>Ricciaceae</taxon>
        <taxon>Riccia</taxon>
    </lineage>
</organism>
<feature type="compositionally biased region" description="Basic and acidic residues" evidence="1">
    <location>
        <begin position="9"/>
        <end position="20"/>
    </location>
</feature>
<name>A0ABD1Y8I6_9MARC</name>
<accession>A0ABD1Y8I6</accession>
<dbReference type="Proteomes" id="UP001605036">
    <property type="component" value="Unassembled WGS sequence"/>
</dbReference>
<sequence>MDEEEEEGSERAMEQEDGVDRCGASSSGILGREDVVALGCVSALKREKALLTEKRTHQRGGGEVSVELLWFSGGKYEEEHSRKRGTSGSTIVLCPRPVSLWTVAARSCRSKALVDLIQCSPSSTAATPVTPNSRS</sequence>
<protein>
    <submittedName>
        <fullName evidence="2">Uncharacterized protein</fullName>
    </submittedName>
</protein>
<reference evidence="2 3" key="1">
    <citation type="submission" date="2024-09" db="EMBL/GenBank/DDBJ databases">
        <title>Chromosome-scale assembly of Riccia fluitans.</title>
        <authorList>
            <person name="Paukszto L."/>
            <person name="Sawicki J."/>
            <person name="Karawczyk K."/>
            <person name="Piernik-Szablinska J."/>
            <person name="Szczecinska M."/>
            <person name="Mazdziarz M."/>
        </authorList>
    </citation>
    <scope>NUCLEOTIDE SEQUENCE [LARGE SCALE GENOMIC DNA]</scope>
    <source>
        <strain evidence="2">Rf_01</strain>
        <tissue evidence="2">Aerial parts of the thallus</tissue>
    </source>
</reference>
<dbReference type="AlphaFoldDB" id="A0ABD1Y8I6"/>
<feature type="region of interest" description="Disordered" evidence="1">
    <location>
        <begin position="1"/>
        <end position="27"/>
    </location>
</feature>
<evidence type="ECO:0000313" key="2">
    <source>
        <dbReference type="EMBL" id="KAL2623063.1"/>
    </source>
</evidence>
<gene>
    <name evidence="2" type="ORF">R1flu_003268</name>
</gene>
<dbReference type="EMBL" id="JBHFFA010000006">
    <property type="protein sequence ID" value="KAL2623063.1"/>
    <property type="molecule type" value="Genomic_DNA"/>
</dbReference>
<keyword evidence="3" id="KW-1185">Reference proteome</keyword>
<comment type="caution">
    <text evidence="2">The sequence shown here is derived from an EMBL/GenBank/DDBJ whole genome shotgun (WGS) entry which is preliminary data.</text>
</comment>
<evidence type="ECO:0000256" key="1">
    <source>
        <dbReference type="SAM" id="MobiDB-lite"/>
    </source>
</evidence>
<proteinExistence type="predicted"/>